<dbReference type="Gene3D" id="1.10.10.10">
    <property type="entry name" value="Winged helix-like DNA-binding domain superfamily/Winged helix DNA-binding domain"/>
    <property type="match status" value="1"/>
</dbReference>
<feature type="region of interest" description="Disordered" evidence="6">
    <location>
        <begin position="423"/>
        <end position="548"/>
    </location>
</feature>
<evidence type="ECO:0000256" key="2">
    <source>
        <dbReference type="ARBA" id="ARBA00022741"/>
    </source>
</evidence>
<dbReference type="Gene3D" id="3.30.980.40">
    <property type="match status" value="1"/>
</dbReference>
<dbReference type="SMART" id="SM00843">
    <property type="entry name" value="Ftsk_gamma"/>
    <property type="match status" value="1"/>
</dbReference>
<keyword evidence="7" id="KW-0472">Membrane</keyword>
<dbReference type="InterPro" id="IPR041027">
    <property type="entry name" value="FtsK_alpha"/>
</dbReference>
<dbReference type="Pfam" id="PF17854">
    <property type="entry name" value="FtsK_alpha"/>
    <property type="match status" value="1"/>
</dbReference>
<keyword evidence="2 5" id="KW-0547">Nucleotide-binding</keyword>
<dbReference type="GO" id="GO:0003677">
    <property type="term" value="F:DNA binding"/>
    <property type="evidence" value="ECO:0007669"/>
    <property type="project" value="UniProtKB-KW"/>
</dbReference>
<dbReference type="Gene3D" id="3.40.50.300">
    <property type="entry name" value="P-loop containing nucleotide triphosphate hydrolases"/>
    <property type="match status" value="1"/>
</dbReference>
<dbReference type="CDD" id="cd01127">
    <property type="entry name" value="TrwB_TraG_TraD_VirD4"/>
    <property type="match status" value="1"/>
</dbReference>
<feature type="compositionally biased region" description="Low complexity" evidence="6">
    <location>
        <begin position="456"/>
        <end position="465"/>
    </location>
</feature>
<feature type="transmembrane region" description="Helical" evidence="7">
    <location>
        <begin position="7"/>
        <end position="29"/>
    </location>
</feature>
<evidence type="ECO:0000256" key="4">
    <source>
        <dbReference type="ARBA" id="ARBA00023125"/>
    </source>
</evidence>
<dbReference type="PROSITE" id="PS50901">
    <property type="entry name" value="FTSK"/>
    <property type="match status" value="1"/>
</dbReference>
<feature type="region of interest" description="Disordered" evidence="6">
    <location>
        <begin position="222"/>
        <end position="260"/>
    </location>
</feature>
<dbReference type="InterPro" id="IPR018541">
    <property type="entry name" value="Ftsk_gamma"/>
</dbReference>
<gene>
    <name evidence="9" type="ORF">IAB12_00505</name>
</gene>
<keyword evidence="7" id="KW-0812">Transmembrane</keyword>
<feature type="compositionally biased region" description="Basic and acidic residues" evidence="6">
    <location>
        <begin position="470"/>
        <end position="489"/>
    </location>
</feature>
<organism evidence="9 10">
    <name type="scientific">Candidatus Ornithospirochaeta avicola</name>
    <dbReference type="NCBI Taxonomy" id="2840896"/>
    <lineage>
        <taxon>Bacteria</taxon>
        <taxon>Pseudomonadati</taxon>
        <taxon>Spirochaetota</taxon>
        <taxon>Spirochaetia</taxon>
        <taxon>Spirochaetales</taxon>
        <taxon>Spirochaetaceae</taxon>
        <taxon>Spirochaetaceae incertae sedis</taxon>
        <taxon>Candidatus Ornithospirochaeta</taxon>
    </lineage>
</organism>
<keyword evidence="4" id="KW-0238">DNA-binding</keyword>
<evidence type="ECO:0000256" key="5">
    <source>
        <dbReference type="PROSITE-ProRule" id="PRU00289"/>
    </source>
</evidence>
<evidence type="ECO:0000256" key="7">
    <source>
        <dbReference type="SAM" id="Phobius"/>
    </source>
</evidence>
<dbReference type="InterPro" id="IPR036388">
    <property type="entry name" value="WH-like_DNA-bd_sf"/>
</dbReference>
<dbReference type="InterPro" id="IPR050206">
    <property type="entry name" value="FtsK/SpoIIIE/SftA"/>
</dbReference>
<feature type="compositionally biased region" description="Basic and acidic residues" evidence="6">
    <location>
        <begin position="528"/>
        <end position="548"/>
    </location>
</feature>
<evidence type="ECO:0000256" key="3">
    <source>
        <dbReference type="ARBA" id="ARBA00022840"/>
    </source>
</evidence>
<feature type="transmembrane region" description="Helical" evidence="7">
    <location>
        <begin position="121"/>
        <end position="144"/>
    </location>
</feature>
<dbReference type="PANTHER" id="PTHR22683">
    <property type="entry name" value="SPORULATION PROTEIN RELATED"/>
    <property type="match status" value="1"/>
</dbReference>
<dbReference type="InterPro" id="IPR027417">
    <property type="entry name" value="P-loop_NTPase"/>
</dbReference>
<dbReference type="SUPFAM" id="SSF46785">
    <property type="entry name" value="Winged helix' DNA-binding domain"/>
    <property type="match status" value="1"/>
</dbReference>
<evidence type="ECO:0000313" key="10">
    <source>
        <dbReference type="Proteomes" id="UP000823936"/>
    </source>
</evidence>
<comment type="caution">
    <text evidence="9">The sequence shown here is derived from an EMBL/GenBank/DDBJ whole genome shotgun (WGS) entry which is preliminary data.</text>
</comment>
<proteinExistence type="inferred from homology"/>
<feature type="domain" description="FtsK" evidence="8">
    <location>
        <begin position="716"/>
        <end position="908"/>
    </location>
</feature>
<feature type="transmembrane region" description="Helical" evidence="7">
    <location>
        <begin position="81"/>
        <end position="101"/>
    </location>
</feature>
<accession>A0A9D1TM32</accession>
<protein>
    <submittedName>
        <fullName evidence="9">DNA translocase FtsK</fullName>
    </submittedName>
</protein>
<dbReference type="InterPro" id="IPR002543">
    <property type="entry name" value="FtsK_dom"/>
</dbReference>
<feature type="region of interest" description="Disordered" evidence="6">
    <location>
        <begin position="173"/>
        <end position="192"/>
    </location>
</feature>
<dbReference type="SUPFAM" id="SSF52540">
    <property type="entry name" value="P-loop containing nucleoside triphosphate hydrolases"/>
    <property type="match status" value="1"/>
</dbReference>
<feature type="compositionally biased region" description="Basic and acidic residues" evidence="6">
    <location>
        <begin position="366"/>
        <end position="388"/>
    </location>
</feature>
<reference evidence="9" key="2">
    <citation type="submission" date="2021-04" db="EMBL/GenBank/DDBJ databases">
        <authorList>
            <person name="Gilroy R."/>
        </authorList>
    </citation>
    <scope>NUCLEOTIDE SEQUENCE</scope>
    <source>
        <strain evidence="9">Gambia11-129</strain>
    </source>
</reference>
<feature type="region of interest" description="Disordered" evidence="6">
    <location>
        <begin position="353"/>
        <end position="388"/>
    </location>
</feature>
<evidence type="ECO:0000256" key="6">
    <source>
        <dbReference type="SAM" id="MobiDB-lite"/>
    </source>
</evidence>
<dbReference type="InterPro" id="IPR036390">
    <property type="entry name" value="WH_DNA-bd_sf"/>
</dbReference>
<evidence type="ECO:0000259" key="8">
    <source>
        <dbReference type="PROSITE" id="PS50901"/>
    </source>
</evidence>
<evidence type="ECO:0000256" key="1">
    <source>
        <dbReference type="ARBA" id="ARBA00006474"/>
    </source>
</evidence>
<dbReference type="GO" id="GO:0005524">
    <property type="term" value="F:ATP binding"/>
    <property type="evidence" value="ECO:0007669"/>
    <property type="project" value="UniProtKB-UniRule"/>
</dbReference>
<keyword evidence="3 5" id="KW-0067">ATP-binding</keyword>
<feature type="compositionally biased region" description="Basic and acidic residues" evidence="6">
    <location>
        <begin position="175"/>
        <end position="192"/>
    </location>
</feature>
<feature type="compositionally biased region" description="Acidic residues" evidence="6">
    <location>
        <begin position="497"/>
        <end position="516"/>
    </location>
</feature>
<reference evidence="9" key="1">
    <citation type="journal article" date="2021" name="PeerJ">
        <title>Extensive microbial diversity within the chicken gut microbiome revealed by metagenomics and culture.</title>
        <authorList>
            <person name="Gilroy R."/>
            <person name="Ravi A."/>
            <person name="Getino M."/>
            <person name="Pursley I."/>
            <person name="Horton D.L."/>
            <person name="Alikhan N.F."/>
            <person name="Baker D."/>
            <person name="Gharbi K."/>
            <person name="Hall N."/>
            <person name="Watson M."/>
            <person name="Adriaenssens E.M."/>
            <person name="Foster-Nyarko E."/>
            <person name="Jarju S."/>
            <person name="Secka A."/>
            <person name="Antonio M."/>
            <person name="Oren A."/>
            <person name="Chaudhuri R.R."/>
            <person name="La Ragione R."/>
            <person name="Hildebrand F."/>
            <person name="Pallen M.J."/>
        </authorList>
    </citation>
    <scope>NUCLEOTIDE SEQUENCE</scope>
    <source>
        <strain evidence="9">Gambia11-129</strain>
    </source>
</reference>
<comment type="similarity">
    <text evidence="1">Belongs to the FtsK/SpoIIIE/SftA family.</text>
</comment>
<dbReference type="Pfam" id="PF09397">
    <property type="entry name" value="FtsK_gamma"/>
    <property type="match status" value="1"/>
</dbReference>
<name>A0A9D1TM32_9SPIO</name>
<feature type="compositionally biased region" description="Basic and acidic residues" evidence="6">
    <location>
        <begin position="433"/>
        <end position="454"/>
    </location>
</feature>
<dbReference type="AlphaFoldDB" id="A0A9D1TM32"/>
<dbReference type="EMBL" id="DXHU01000003">
    <property type="protein sequence ID" value="HIV98249.1"/>
    <property type="molecule type" value="Genomic_DNA"/>
</dbReference>
<evidence type="ECO:0000313" key="9">
    <source>
        <dbReference type="EMBL" id="HIV98249.1"/>
    </source>
</evidence>
<feature type="binding site" evidence="5">
    <location>
        <begin position="733"/>
        <end position="740"/>
    </location>
    <ligand>
        <name>ATP</name>
        <dbReference type="ChEBI" id="CHEBI:30616"/>
    </ligand>
</feature>
<keyword evidence="7" id="KW-1133">Transmembrane helix</keyword>
<dbReference type="Proteomes" id="UP000823936">
    <property type="component" value="Unassembled WGS sequence"/>
</dbReference>
<dbReference type="Pfam" id="PF01580">
    <property type="entry name" value="FtsK_SpoIIIE"/>
    <property type="match status" value="1"/>
</dbReference>
<sequence>MKRRKAIITTLLALGMMLFALFMLAITYFESKLPFSTEQIRKALVANIAVTGGEKALLAPSVFLIITALLLLVFRKKKPFSIIFLIYTYFVYMSILVFAHLKSGSETPAFIMSRINASRLPLLVILIVLEVLLSFALYYVTTALDRSWREKRKSLVNEDEALNRIPSRRKMRKKELKEARKREKEEAMKSEVEQDIAYEKEKEEEKASRRFEKKLAKEEKKAEKERLKAEKRKKKEKEEEEDVESFSSDTLEPDGDIPLRAVDINTPLSVPTASDIPRFSTIEHTDEVERVTENPRDIFRKNLELVEKEEEKDEDSFSVKKEEYMPKYDITNGSHFSKGGMLEATIESLGEISDAPRKNSSPIIGYEEKGKVKEEKGEDKIAPSNLSKDHPRYKLFESLREKRSDVNNVSYIPSRTFQAEKEEIKSTPYESTYIRKDDSRPKLSDRIEEKKMEELSSTPVSSLSSFEARMLNEKESGKEKDEFIRDINQRSRAFSVGEDDETEDDERSDLGEDDETDGYKDNSSVPSLDEKHKGKYPDAEEEVKEKEQENELYYSIGIGGLSSQDLGITGIRKRSRMHYNPPRREMLVDYPSADSAIDEETKFRSAEILDTMREFKVDVMLDNIVKGPTVTMFELKLAEGVPVSKVKNRMEDLKYALGVRSLRILAPVPGKQAVGIEVPNKKRATIGFKDMLEAFDRNKECRGYAVPMILGRTVTGEPVSIDVAKTPHMLIAGSTGSGKSVGINSLIATILYHKSPRDVRLIMVDPKVVELKIYNGIPHLLTPVITDGTRVKKVLAWLVEEMERRYEMISRYNVRNISGFNEKIKAEKLAAEKLPYIVLIMDEYADLMTTIGKDIEEYISRLCAMARAVGIHLVLATQRPSAEVVTGTIKNNIPTRIAFAVASGVNSKIILDEMGAEQLLGRGDMLYKSPSAFEPVRIQGAFLSDGEVDQIVEQVKENGEPDYLDESIFEESVEEEESFDDEYYGTSQSEEEEYERAKQIVYEQKKASASYLQRRMKIGYNKAARYVDRMEEEGIIGPANGSKPREVLKMI</sequence>
<dbReference type="PANTHER" id="PTHR22683:SF41">
    <property type="entry name" value="DNA TRANSLOCASE FTSK"/>
    <property type="match status" value="1"/>
</dbReference>